<protein>
    <submittedName>
        <fullName evidence="1">Uncharacterized protein</fullName>
    </submittedName>
</protein>
<organism evidence="1 2">
    <name type="scientific">Thamnidium elegans</name>
    <dbReference type="NCBI Taxonomy" id="101142"/>
    <lineage>
        <taxon>Eukaryota</taxon>
        <taxon>Fungi</taxon>
        <taxon>Fungi incertae sedis</taxon>
        <taxon>Mucoromycota</taxon>
        <taxon>Mucoromycotina</taxon>
        <taxon>Mucoromycetes</taxon>
        <taxon>Mucorales</taxon>
        <taxon>Mucorineae</taxon>
        <taxon>Mucoraceae</taxon>
        <taxon>Thamnidium</taxon>
    </lineage>
</organism>
<dbReference type="Proteomes" id="UP000613177">
    <property type="component" value="Unassembled WGS sequence"/>
</dbReference>
<dbReference type="AlphaFoldDB" id="A0A8H7SR60"/>
<keyword evidence="2" id="KW-1185">Reference proteome</keyword>
<name>A0A8H7SR60_9FUNG</name>
<accession>A0A8H7SR60</accession>
<evidence type="ECO:0000313" key="1">
    <source>
        <dbReference type="EMBL" id="KAG2232938.1"/>
    </source>
</evidence>
<sequence>MRTERAFYKKTKSNSIIKLVREQYLRTDIPCLSKACPSHCNNEGPHGLLSATANHYIIPDNSVIMRYLEILEQEEITGIILSQTVTINKLFICVYSDWGVKSLHASFLDIERDNVTS</sequence>
<dbReference type="EMBL" id="JAEPRE010000094">
    <property type="protein sequence ID" value="KAG2232938.1"/>
    <property type="molecule type" value="Genomic_DNA"/>
</dbReference>
<proteinExistence type="predicted"/>
<dbReference type="Gene3D" id="3.40.50.1010">
    <property type="entry name" value="5'-nuclease"/>
    <property type="match status" value="1"/>
</dbReference>
<comment type="caution">
    <text evidence="1">The sequence shown here is derived from an EMBL/GenBank/DDBJ whole genome shotgun (WGS) entry which is preliminary data.</text>
</comment>
<gene>
    <name evidence="1" type="ORF">INT48_008031</name>
</gene>
<reference evidence="1" key="1">
    <citation type="submission" date="2021-01" db="EMBL/GenBank/DDBJ databases">
        <title>Metabolic potential, ecology and presence of endohyphal bacteria is reflected in genomic diversity of Mucoromycotina.</title>
        <authorList>
            <person name="Muszewska A."/>
            <person name="Okrasinska A."/>
            <person name="Steczkiewicz K."/>
            <person name="Drgas O."/>
            <person name="Orlowska M."/>
            <person name="Perlinska-Lenart U."/>
            <person name="Aleksandrzak-Piekarczyk T."/>
            <person name="Szatraj K."/>
            <person name="Zielenkiewicz U."/>
            <person name="Pilsyk S."/>
            <person name="Malc E."/>
            <person name="Mieczkowski P."/>
            <person name="Kruszewska J.S."/>
            <person name="Biernat P."/>
            <person name="Pawlowska J."/>
        </authorList>
    </citation>
    <scope>NUCLEOTIDE SEQUENCE</scope>
    <source>
        <strain evidence="1">WA0000018081</strain>
    </source>
</reference>
<evidence type="ECO:0000313" key="2">
    <source>
        <dbReference type="Proteomes" id="UP000613177"/>
    </source>
</evidence>